<sequence length="86" mass="9837">MSIVNFTCPECKNNEIEEILINVTQTSVINTIDECGDIKYGNILNEDGEINRFQCVACGYILIDENECQITCQIELAEYLKRINEK</sequence>
<accession>A0A0F9AD52</accession>
<comment type="caution">
    <text evidence="1">The sequence shown here is derived from an EMBL/GenBank/DDBJ whole genome shotgun (WGS) entry which is preliminary data.</text>
</comment>
<dbReference type="AlphaFoldDB" id="A0A0F9AD52"/>
<proteinExistence type="predicted"/>
<organism evidence="1">
    <name type="scientific">marine sediment metagenome</name>
    <dbReference type="NCBI Taxonomy" id="412755"/>
    <lineage>
        <taxon>unclassified sequences</taxon>
        <taxon>metagenomes</taxon>
        <taxon>ecological metagenomes</taxon>
    </lineage>
</organism>
<protein>
    <submittedName>
        <fullName evidence="1">Uncharacterized protein</fullName>
    </submittedName>
</protein>
<reference evidence="1" key="1">
    <citation type="journal article" date="2015" name="Nature">
        <title>Complex archaea that bridge the gap between prokaryotes and eukaryotes.</title>
        <authorList>
            <person name="Spang A."/>
            <person name="Saw J.H."/>
            <person name="Jorgensen S.L."/>
            <person name="Zaremba-Niedzwiedzka K."/>
            <person name="Martijn J."/>
            <person name="Lind A.E."/>
            <person name="van Eijk R."/>
            <person name="Schleper C."/>
            <person name="Guy L."/>
            <person name="Ettema T.J."/>
        </authorList>
    </citation>
    <scope>NUCLEOTIDE SEQUENCE</scope>
</reference>
<name>A0A0F9AD52_9ZZZZ</name>
<evidence type="ECO:0000313" key="1">
    <source>
        <dbReference type="EMBL" id="KKL07330.1"/>
    </source>
</evidence>
<gene>
    <name evidence="1" type="ORF">LCGC14_2587110</name>
</gene>
<dbReference type="EMBL" id="LAZR01043336">
    <property type="protein sequence ID" value="KKL07330.1"/>
    <property type="molecule type" value="Genomic_DNA"/>
</dbReference>